<sequence>MVELLPSRADLLFPFSSSLKGIYFVAIVVIGAGIGLYLKGEGGPPVSRIEKIDFEKNTTAGPSTSCYVKKPLPDYPERLPALNVEKIHMSKSEAIDIAKDEPFRFRGDLEARKLPGIKRGGEQSPSNWVTSFTSSPPLDLKACAAAFSSLFFLAFVGEFSRQVKPFSSLRSKNVYEKMLVVV</sequence>
<gene>
    <name evidence="2" type="ORF">AKJ37_04925</name>
</gene>
<protein>
    <submittedName>
        <fullName evidence="2">Uncharacterized protein</fullName>
    </submittedName>
</protein>
<name>A0A133UQQ2_9EURY</name>
<organism evidence="2 3">
    <name type="scientific">candidate division MSBL1 archaeon SCGC-AAA259I09</name>
    <dbReference type="NCBI Taxonomy" id="1698267"/>
    <lineage>
        <taxon>Archaea</taxon>
        <taxon>Methanobacteriati</taxon>
        <taxon>Methanobacteriota</taxon>
        <taxon>candidate division MSBL1</taxon>
    </lineage>
</organism>
<feature type="transmembrane region" description="Helical" evidence="1">
    <location>
        <begin position="20"/>
        <end position="38"/>
    </location>
</feature>
<evidence type="ECO:0000313" key="3">
    <source>
        <dbReference type="Proteomes" id="UP000070463"/>
    </source>
</evidence>
<evidence type="ECO:0000313" key="2">
    <source>
        <dbReference type="EMBL" id="KXA96561.1"/>
    </source>
</evidence>
<proteinExistence type="predicted"/>
<evidence type="ECO:0000256" key="1">
    <source>
        <dbReference type="SAM" id="Phobius"/>
    </source>
</evidence>
<dbReference type="AlphaFoldDB" id="A0A133UQQ2"/>
<comment type="caution">
    <text evidence="2">The sequence shown here is derived from an EMBL/GenBank/DDBJ whole genome shotgun (WGS) entry which is preliminary data.</text>
</comment>
<accession>A0A133UQQ2</accession>
<reference evidence="2 3" key="1">
    <citation type="journal article" date="2016" name="Sci. Rep.">
        <title>Metabolic traits of an uncultured archaeal lineage -MSBL1- from brine pools of the Red Sea.</title>
        <authorList>
            <person name="Mwirichia R."/>
            <person name="Alam I."/>
            <person name="Rashid M."/>
            <person name="Vinu M."/>
            <person name="Ba-Alawi W."/>
            <person name="Anthony Kamau A."/>
            <person name="Kamanda Ngugi D."/>
            <person name="Goker M."/>
            <person name="Klenk H.P."/>
            <person name="Bajic V."/>
            <person name="Stingl U."/>
        </authorList>
    </citation>
    <scope>NUCLEOTIDE SEQUENCE [LARGE SCALE GENOMIC DNA]</scope>
    <source>
        <strain evidence="2">SCGC-AAA259I09</strain>
    </source>
</reference>
<keyword evidence="3" id="KW-1185">Reference proteome</keyword>
<dbReference type="EMBL" id="LHXR01000074">
    <property type="protein sequence ID" value="KXA96561.1"/>
    <property type="molecule type" value="Genomic_DNA"/>
</dbReference>
<keyword evidence="1" id="KW-0472">Membrane</keyword>
<keyword evidence="1" id="KW-0812">Transmembrane</keyword>
<dbReference type="Proteomes" id="UP000070463">
    <property type="component" value="Unassembled WGS sequence"/>
</dbReference>
<keyword evidence="1" id="KW-1133">Transmembrane helix</keyword>